<feature type="region of interest" description="Disordered" evidence="1">
    <location>
        <begin position="1050"/>
        <end position="1074"/>
    </location>
</feature>
<protein>
    <submittedName>
        <fullName evidence="3">Uncharacterized protein LOC108669413</fullName>
    </submittedName>
</protein>
<keyword evidence="2" id="KW-1185">Reference proteome</keyword>
<gene>
    <name evidence="3" type="primary">LOC108669413</name>
</gene>
<evidence type="ECO:0000313" key="2">
    <source>
        <dbReference type="Proteomes" id="UP000694843"/>
    </source>
</evidence>
<dbReference type="KEGG" id="hazt:108669413"/>
<reference evidence="3" key="1">
    <citation type="submission" date="2025-08" db="UniProtKB">
        <authorList>
            <consortium name="RefSeq"/>
        </authorList>
    </citation>
    <scope>IDENTIFICATION</scope>
    <source>
        <tissue evidence="3">Whole organism</tissue>
    </source>
</reference>
<sequence length="1389" mass="149437">MISQTTPSVITDAPARQPSVGLCPPALKAKSDRPLHGVLKKTTLDEDALTLPTGELSEGNDSLKSLTSSESSPSKSLKSNRHVSFSASPSVYPITNMSEYNSYDSSSCFSRNVLWGDQANVCGDPEEAPLVQVCKLVDLEAQVCVKSKAIITYTPTTCAVETPRRETKAAGNRILSNADGMEENYLADRRSRHLGIENNESSSIPSLPLTSPPPTITKLTDAEKFSDTESNASRISQIKERLTQKVSQNFISGSSLCSSRTPGRMFDSETVADKTRSSSHVPSSFTDVAGAPYSSSSTTQSSTNVILSSVAPTKLVGSTSIMSSRGAIASLALPPKRITLKDVRSTSKIKIEAPKPKLDPSSVKVSSLISPKLYNEESDFNLTSPLTFEAHGNSFTHDMHGSKNSLPDEMSTVASTRNETPITCMSTTSSTSANNTTKFVTLEGESVPVVRPPSIDSINTNNSDMSAYLEETDGSSSLCPSRTTMSNDVSMESIQLVSPSAETCVVPTSIRPNLGIDVSSSVVEEQTDSKPALQNVKPLIPDNVPVDNEQYCIQSESNGNKRMEPTRVKSDVNNANNHSLMRHLVKLTSKIKPGSFDSNEDGSDQSCSEAYVEALSPSEVPNLCYSGQSTSANITVRNHDKAPQNPTIHDRCSLDGSFTSSLERARSVQDSDDDASYGSFCSAASPGDVKFIHDDLKSKQILSSEVPINNDPGSQIFSTLQNTNVISMVCDGAGVDINKPPSEVSGHNCVGGESVSSTLFNDSVNSEENSSDRPASLDGCNVEICDDLDLSESLSSISHSSKIASIRNELMFADSAETSECSTASGQVVSDADSSISEASGNLRTQSFSEAITCANSKVSKVSNIVSLFSEVNGCNVDTDLSKLRGKPKTVKLRTSIPIASANDGAQSSTFRCMQADMNVPGNTNSLLKYKKRKEFSSRKAMFENLEKCRSAAPTSDRKCDNVFAARKRTLKSSGAMKNDNKVENSSTANISCDSDVVKSSSSCTSSIQSSSIDSEKDVTDLSDHRLKKCHRNKLYITPSNLDKKINISQSRKESPRMAISAGPDKAGTCPAANNHDQERIQKGIKNYSFKSKDVHYSFPPRLISSDLKGDNFNFSTLKNDGSKKSCDIQKPKSAGGNPSMEVGPAAHGHGICSPGSQRRTRPTVLRANPHDRFSASDLCSDKTSRVKKSSKYPKKLSTNLCPSKAIASHAENTTETLPSGQIIGDTSAAGAAFEGSSLESAAHSRNRLRMKSSAPSTHSAAESSCFLPSKRSIEQSMPSKSLKKNLYAEMSNARPDDVNVDTHETLGKPSGCSRQHGVDDKPATHLSCSESSEVTSSEYCELTQLIEHLEREHDELQLRTRAELNKKNLGKTKRIPRVKNLISKFEPK</sequence>
<dbReference type="RefSeq" id="XP_018012224.1">
    <property type="nucleotide sequence ID" value="XM_018156735.1"/>
</dbReference>
<name>A0A8B7NF34_HYAAZ</name>
<accession>A0A8B7NF34</accession>
<feature type="region of interest" description="Disordered" evidence="1">
    <location>
        <begin position="50"/>
        <end position="82"/>
    </location>
</feature>
<feature type="region of interest" description="Disordered" evidence="1">
    <location>
        <begin position="1121"/>
        <end position="1195"/>
    </location>
</feature>
<feature type="region of interest" description="Disordered" evidence="1">
    <location>
        <begin position="270"/>
        <end position="300"/>
    </location>
</feature>
<dbReference type="Proteomes" id="UP000694843">
    <property type="component" value="Unplaced"/>
</dbReference>
<feature type="compositionally biased region" description="Polar residues" evidence="1">
    <location>
        <begin position="1254"/>
        <end position="1263"/>
    </location>
</feature>
<organism evidence="2 3">
    <name type="scientific">Hyalella azteca</name>
    <name type="common">Amphipod</name>
    <dbReference type="NCBI Taxonomy" id="294128"/>
    <lineage>
        <taxon>Eukaryota</taxon>
        <taxon>Metazoa</taxon>
        <taxon>Ecdysozoa</taxon>
        <taxon>Arthropoda</taxon>
        <taxon>Crustacea</taxon>
        <taxon>Multicrustacea</taxon>
        <taxon>Malacostraca</taxon>
        <taxon>Eumalacostraca</taxon>
        <taxon>Peracarida</taxon>
        <taxon>Amphipoda</taxon>
        <taxon>Senticaudata</taxon>
        <taxon>Talitrida</taxon>
        <taxon>Talitroidea</taxon>
        <taxon>Hyalellidae</taxon>
        <taxon>Hyalella</taxon>
    </lineage>
</organism>
<feature type="compositionally biased region" description="Basic and acidic residues" evidence="1">
    <location>
        <begin position="1169"/>
        <end position="1185"/>
    </location>
</feature>
<feature type="region of interest" description="Disordered" evidence="1">
    <location>
        <begin position="1239"/>
        <end position="1281"/>
    </location>
</feature>
<feature type="compositionally biased region" description="Basic residues" evidence="1">
    <location>
        <begin position="1186"/>
        <end position="1195"/>
    </location>
</feature>
<feature type="region of interest" description="Disordered" evidence="1">
    <location>
        <begin position="197"/>
        <end position="232"/>
    </location>
</feature>
<feature type="compositionally biased region" description="Low complexity" evidence="1">
    <location>
        <begin position="62"/>
        <end position="77"/>
    </location>
</feature>
<proteinExistence type="predicted"/>
<evidence type="ECO:0000313" key="3">
    <source>
        <dbReference type="RefSeq" id="XP_018012224.1"/>
    </source>
</evidence>
<evidence type="ECO:0000256" key="1">
    <source>
        <dbReference type="SAM" id="MobiDB-lite"/>
    </source>
</evidence>
<dbReference type="GeneID" id="108669413"/>
<feature type="compositionally biased region" description="Basic and acidic residues" evidence="1">
    <location>
        <begin position="1121"/>
        <end position="1131"/>
    </location>
</feature>